<evidence type="ECO:0000256" key="4">
    <source>
        <dbReference type="ARBA" id="ARBA00022824"/>
    </source>
</evidence>
<evidence type="ECO:0000256" key="3">
    <source>
        <dbReference type="ARBA" id="ARBA00022692"/>
    </source>
</evidence>
<feature type="transmembrane region" description="Helical" evidence="8">
    <location>
        <begin position="156"/>
        <end position="182"/>
    </location>
</feature>
<dbReference type="InterPro" id="IPR025929">
    <property type="entry name" value="INSIG_fam"/>
</dbReference>
<keyword evidence="6 8" id="KW-0472">Membrane</keyword>
<evidence type="ECO:0000256" key="7">
    <source>
        <dbReference type="SAM" id="MobiDB-lite"/>
    </source>
</evidence>
<name>A0A2K1QRX3_9PEZI</name>
<feature type="region of interest" description="Disordered" evidence="7">
    <location>
        <begin position="73"/>
        <end position="133"/>
    </location>
</feature>
<evidence type="ECO:0000256" key="8">
    <source>
        <dbReference type="SAM" id="Phobius"/>
    </source>
</evidence>
<evidence type="ECO:0000313" key="9">
    <source>
        <dbReference type="EMBL" id="PNS17824.1"/>
    </source>
</evidence>
<evidence type="ECO:0000256" key="6">
    <source>
        <dbReference type="ARBA" id="ARBA00023136"/>
    </source>
</evidence>
<evidence type="ECO:0000256" key="2">
    <source>
        <dbReference type="ARBA" id="ARBA00007475"/>
    </source>
</evidence>
<feature type="region of interest" description="Disordered" evidence="7">
    <location>
        <begin position="1"/>
        <end position="60"/>
    </location>
</feature>
<proteinExistence type="inferred from homology"/>
<dbReference type="AlphaFoldDB" id="A0A2K1QRX3"/>
<feature type="transmembrane region" description="Helical" evidence="8">
    <location>
        <begin position="280"/>
        <end position="297"/>
    </location>
</feature>
<gene>
    <name evidence="9" type="ORF">CAC42_3219</name>
</gene>
<feature type="transmembrane region" description="Helical" evidence="8">
    <location>
        <begin position="366"/>
        <end position="386"/>
    </location>
</feature>
<feature type="transmembrane region" description="Helical" evidence="8">
    <location>
        <begin position="202"/>
        <end position="220"/>
    </location>
</feature>
<dbReference type="PANTHER" id="PTHR15301">
    <property type="entry name" value="INSULIN-INDUCED GENE 1"/>
    <property type="match status" value="1"/>
</dbReference>
<keyword evidence="5 8" id="KW-1133">Transmembrane helix</keyword>
<evidence type="ECO:0000256" key="5">
    <source>
        <dbReference type="ARBA" id="ARBA00022989"/>
    </source>
</evidence>
<dbReference type="GO" id="GO:0016126">
    <property type="term" value="P:sterol biosynthetic process"/>
    <property type="evidence" value="ECO:0007669"/>
    <property type="project" value="TreeGrafter"/>
</dbReference>
<sequence length="390" mass="42278">MSEESILRPRPRRPFSLTSTPDTARSSRPASPATRDQPTSPSLTTGGYDDATPPPSRTRSILNLTSSTLFGIYSPTGYPEKDDPQHPLGAETPLGGRSRAPSLPDGAGLGIDAATWDDRTRRRRSSMLDTSAKRTRLRQQLRRQNSYAKKKGLRAYWIPVAGKTATLGVMGVLYGILIGHLHDRQAIAPIRVEGITRDSWEYLTFWGVAAVALGALMPFVDRLWEGEEVEREDEVEGKEKRIRKVRRGGWAPEWNDVVRSIGAFVGIAFAIRRLPWQSTMQLSLTLALSNPAIWYLLDRTSPGLIFSSTVALSGTALCLAVNPNLIPSPAGLGSVRPGNLASNASTLGGTQPHGGLVAGILSQESIAVATWIASVLFVSCVCFGNIGRRL</sequence>
<dbReference type="Pfam" id="PF07281">
    <property type="entry name" value="INSIG"/>
    <property type="match status" value="1"/>
</dbReference>
<protein>
    <submittedName>
        <fullName evidence="9">Uncharacterized protein</fullName>
    </submittedName>
</protein>
<feature type="compositionally biased region" description="Polar residues" evidence="7">
    <location>
        <begin position="16"/>
        <end position="45"/>
    </location>
</feature>
<dbReference type="EMBL" id="NKHZ01000049">
    <property type="protein sequence ID" value="PNS17824.1"/>
    <property type="molecule type" value="Genomic_DNA"/>
</dbReference>
<keyword evidence="3 8" id="KW-0812">Transmembrane</keyword>
<feature type="transmembrane region" description="Helical" evidence="8">
    <location>
        <begin position="304"/>
        <end position="326"/>
    </location>
</feature>
<evidence type="ECO:0000313" key="10">
    <source>
        <dbReference type="Proteomes" id="UP000243797"/>
    </source>
</evidence>
<dbReference type="GO" id="GO:0005789">
    <property type="term" value="C:endoplasmic reticulum membrane"/>
    <property type="evidence" value="ECO:0007669"/>
    <property type="project" value="UniProtKB-SubCell"/>
</dbReference>
<dbReference type="InParanoid" id="A0A2K1QRX3"/>
<accession>A0A2K1QRX3</accession>
<dbReference type="PANTHER" id="PTHR15301:SF3">
    <property type="entry name" value="PROTEIN NSG1-RELATED"/>
    <property type="match status" value="1"/>
</dbReference>
<keyword evidence="4" id="KW-0256">Endoplasmic reticulum</keyword>
<comment type="subcellular location">
    <subcellularLocation>
        <location evidence="1">Endoplasmic reticulum membrane</location>
        <topology evidence="1">Multi-pass membrane protein</topology>
    </subcellularLocation>
</comment>
<dbReference type="STRING" id="2082308.A0A2K1QRX3"/>
<comment type="similarity">
    <text evidence="2">Belongs to the INSIG family.</text>
</comment>
<keyword evidence="10" id="KW-1185">Reference proteome</keyword>
<organism evidence="9 10">
    <name type="scientific">Sphaceloma murrayae</name>
    <dbReference type="NCBI Taxonomy" id="2082308"/>
    <lineage>
        <taxon>Eukaryota</taxon>
        <taxon>Fungi</taxon>
        <taxon>Dikarya</taxon>
        <taxon>Ascomycota</taxon>
        <taxon>Pezizomycotina</taxon>
        <taxon>Dothideomycetes</taxon>
        <taxon>Dothideomycetidae</taxon>
        <taxon>Myriangiales</taxon>
        <taxon>Elsinoaceae</taxon>
        <taxon>Sphaceloma</taxon>
    </lineage>
</organism>
<dbReference type="Proteomes" id="UP000243797">
    <property type="component" value="Unassembled WGS sequence"/>
</dbReference>
<comment type="caution">
    <text evidence="9">The sequence shown here is derived from an EMBL/GenBank/DDBJ whole genome shotgun (WGS) entry which is preliminary data.</text>
</comment>
<reference evidence="9 10" key="1">
    <citation type="submission" date="2017-06" db="EMBL/GenBank/DDBJ databases">
        <title>Draft genome sequence of a variant of Elsinoe murrayae.</title>
        <authorList>
            <person name="Cheng Q."/>
        </authorList>
    </citation>
    <scope>NUCLEOTIDE SEQUENCE [LARGE SCALE GENOMIC DNA]</scope>
    <source>
        <strain evidence="9 10">CQ-2017a</strain>
    </source>
</reference>
<dbReference type="OrthoDB" id="205546at2759"/>
<evidence type="ECO:0000256" key="1">
    <source>
        <dbReference type="ARBA" id="ARBA00004477"/>
    </source>
</evidence>